<dbReference type="PANTHER" id="PTHR24112">
    <property type="entry name" value="LEUCINE-RICH REPEAT, ISOFORM F-RELATED"/>
    <property type="match status" value="1"/>
</dbReference>
<dbReference type="Gene3D" id="3.80.10.10">
    <property type="entry name" value="Ribonuclease Inhibitor"/>
    <property type="match status" value="1"/>
</dbReference>
<dbReference type="GeneTree" id="ENSGT00940000157454"/>
<name>H3BF87_LATCH</name>
<keyword evidence="1" id="KW-0433">Leucine-rich repeat</keyword>
<reference evidence="6" key="3">
    <citation type="submission" date="2025-09" db="UniProtKB">
        <authorList>
            <consortium name="Ensembl"/>
        </authorList>
    </citation>
    <scope>IDENTIFICATION</scope>
</reference>
<evidence type="ECO:0000256" key="1">
    <source>
        <dbReference type="ARBA" id="ARBA00022614"/>
    </source>
</evidence>
<dbReference type="AlphaFoldDB" id="H3BF87"/>
<evidence type="ECO:0000313" key="6">
    <source>
        <dbReference type="Ensembl" id="ENSLACP00000020558.1"/>
    </source>
</evidence>
<dbReference type="SMART" id="SM00368">
    <property type="entry name" value="LRR_RI"/>
    <property type="match status" value="6"/>
</dbReference>
<evidence type="ECO:0000256" key="3">
    <source>
        <dbReference type="ARBA" id="ARBA00038315"/>
    </source>
</evidence>
<dbReference type="EMBL" id="AFYH01024610">
    <property type="status" value="NOT_ANNOTATED_CDS"/>
    <property type="molecule type" value="Genomic_DNA"/>
</dbReference>
<dbReference type="Pfam" id="PF13516">
    <property type="entry name" value="LRR_6"/>
    <property type="match status" value="3"/>
</dbReference>
<evidence type="ECO:0000313" key="7">
    <source>
        <dbReference type="Proteomes" id="UP000008672"/>
    </source>
</evidence>
<accession>H3BF87</accession>
<dbReference type="InterPro" id="IPR051279">
    <property type="entry name" value="PP1-Reg/Actin-Interact_Protein"/>
</dbReference>
<evidence type="ECO:0000256" key="2">
    <source>
        <dbReference type="ARBA" id="ARBA00022737"/>
    </source>
</evidence>
<dbReference type="EMBL" id="AFYH01024609">
    <property type="status" value="NOT_ANNOTATED_CDS"/>
    <property type="molecule type" value="Genomic_DNA"/>
</dbReference>
<dbReference type="PROSITE" id="PS51450">
    <property type="entry name" value="LRR"/>
    <property type="match status" value="1"/>
</dbReference>
<dbReference type="SUPFAM" id="SSF52047">
    <property type="entry name" value="RNI-like"/>
    <property type="match status" value="1"/>
</dbReference>
<organism evidence="6 7">
    <name type="scientific">Latimeria chalumnae</name>
    <name type="common">Coelacanth</name>
    <dbReference type="NCBI Taxonomy" id="7897"/>
    <lineage>
        <taxon>Eukaryota</taxon>
        <taxon>Metazoa</taxon>
        <taxon>Chordata</taxon>
        <taxon>Craniata</taxon>
        <taxon>Vertebrata</taxon>
        <taxon>Euteleostomi</taxon>
        <taxon>Coelacanthiformes</taxon>
        <taxon>Coelacanthidae</taxon>
        <taxon>Latimeria</taxon>
    </lineage>
</organism>
<dbReference type="EMBL" id="AFYH01024608">
    <property type="status" value="NOT_ANNOTATED_CDS"/>
    <property type="molecule type" value="Genomic_DNA"/>
</dbReference>
<evidence type="ECO:0000256" key="4">
    <source>
        <dbReference type="ARBA" id="ARBA00040684"/>
    </source>
</evidence>
<evidence type="ECO:0000256" key="5">
    <source>
        <dbReference type="ARBA" id="ARBA00041209"/>
    </source>
</evidence>
<dbReference type="InterPro" id="IPR001611">
    <property type="entry name" value="Leu-rich_rpt"/>
</dbReference>
<keyword evidence="2" id="KW-0677">Repeat</keyword>
<dbReference type="PANTHER" id="PTHR24112:SF9">
    <property type="entry name" value="PROTEIN PHOSPHATASE 1 REGULATORY SUBUNIT 37"/>
    <property type="match status" value="1"/>
</dbReference>
<dbReference type="EMBL" id="AFYH01024607">
    <property type="status" value="NOT_ANNOTATED_CDS"/>
    <property type="molecule type" value="Genomic_DNA"/>
</dbReference>
<dbReference type="Proteomes" id="UP000008672">
    <property type="component" value="Unassembled WGS sequence"/>
</dbReference>
<reference evidence="7" key="1">
    <citation type="submission" date="2011-08" db="EMBL/GenBank/DDBJ databases">
        <title>The draft genome of Latimeria chalumnae.</title>
        <authorList>
            <person name="Di Palma F."/>
            <person name="Alfoldi J."/>
            <person name="Johnson J."/>
            <person name="Berlin A."/>
            <person name="Gnerre S."/>
            <person name="Jaffe D."/>
            <person name="MacCallum I."/>
            <person name="Young S."/>
            <person name="Walker B.J."/>
            <person name="Lander E."/>
            <person name="Lindblad-Toh K."/>
        </authorList>
    </citation>
    <scope>NUCLEOTIDE SEQUENCE [LARGE SCALE GENOMIC DNA]</scope>
    <source>
        <strain evidence="7">Wild caught</strain>
    </source>
</reference>
<dbReference type="Ensembl" id="ENSLACT00000020698.1">
    <property type="protein sequence ID" value="ENSLACP00000020558.1"/>
    <property type="gene ID" value="ENSLACG00000018068.1"/>
</dbReference>
<comment type="similarity">
    <text evidence="3">Belongs to the PPP1R37 family.</text>
</comment>
<protein>
    <recommendedName>
        <fullName evidence="4">Protein phosphatase 1 regulatory subunit 37</fullName>
    </recommendedName>
    <alternativeName>
        <fullName evidence="5">Leucine-rich repeat-containing protein 68</fullName>
    </alternativeName>
</protein>
<dbReference type="InterPro" id="IPR032675">
    <property type="entry name" value="LRR_dom_sf"/>
</dbReference>
<reference evidence="6" key="2">
    <citation type="submission" date="2025-08" db="UniProtKB">
        <authorList>
            <consortium name="Ensembl"/>
        </authorList>
    </citation>
    <scope>IDENTIFICATION</scope>
</reference>
<proteinExistence type="inferred from homology"/>
<keyword evidence="7" id="KW-1185">Reference proteome</keyword>
<sequence length="299" mass="33681">GKRMDAKCCETLEEIFKRLQFEFIELEETLLDDDSNSLLELKACGIPLLEYPAHFVARALQISNLSILHLDNTGLSGRPLMLLVSALKKNTRLQELYLADNELNSLQDSMHLGELLRYNNSIKLLDLKNNHISDAGLEDICEGLKKQRNVGLRCLILWKNQITTKGIGPLVSVLPCLRYLQTLNLGRNSLRNEGVLHLKDALISNRSIQRLGLVSTKVTCEGAVALAEFLAESPCILRLDLRKNTIKTGGLMALSLALKLNQSLIRLDLDEKPRNETVSILKELVCVRRKTLLKLRFFV</sequence>